<feature type="region of interest" description="Disordered" evidence="1">
    <location>
        <begin position="177"/>
        <end position="203"/>
    </location>
</feature>
<sequence length="365" mass="38738">MTVGQSQGGTCDTKGPGVAFTYDLNTALQQCRPYTISGYTGAIQPITVYGVIPRGQPFVLHPKVGSSYDWTANVASGTDIVFFMVDSQGNQGGTSDVIRVSISDDSTCINSSSPSSTTSAPSSQTSGSSTTSAPANNSTTSGGFTIAAIAGTVIGAVLFLAVVITMSLYFSRRKRETYPRPPPFSLTDENPPEIEYADVPGTTPNPYPYVASSLSTNASTYPLRAMDPYGSTTSSQYQSIPHQSFSQTNSVMDFESTLPALANPHGSLIPLDARTEAGSSTSARTSYYTNRTAPTTTTRTSEKGRTVSVQPPARYIVHTDVEDFAPQPDENGVVELPPMYSERRGPLTMADPISELPYAQPPSHS</sequence>
<keyword evidence="4" id="KW-1185">Reference proteome</keyword>
<keyword evidence="2" id="KW-0812">Transmembrane</keyword>
<dbReference type="CDD" id="cd12087">
    <property type="entry name" value="TM_EGFR-like"/>
    <property type="match status" value="1"/>
</dbReference>
<dbReference type="EMBL" id="KN818223">
    <property type="protein sequence ID" value="KIL70905.1"/>
    <property type="molecule type" value="Genomic_DNA"/>
</dbReference>
<gene>
    <name evidence="3" type="ORF">M378DRAFT_155847</name>
</gene>
<evidence type="ECO:0000256" key="2">
    <source>
        <dbReference type="SAM" id="Phobius"/>
    </source>
</evidence>
<dbReference type="OrthoDB" id="2591431at2759"/>
<keyword evidence="2" id="KW-0472">Membrane</keyword>
<evidence type="ECO:0000256" key="1">
    <source>
        <dbReference type="SAM" id="MobiDB-lite"/>
    </source>
</evidence>
<protein>
    <submittedName>
        <fullName evidence="3">Uncharacterized protein</fullName>
    </submittedName>
</protein>
<accession>A0A0C2T4Q8</accession>
<feature type="region of interest" description="Disordered" evidence="1">
    <location>
        <begin position="324"/>
        <end position="365"/>
    </location>
</feature>
<proteinExistence type="predicted"/>
<organism evidence="3 4">
    <name type="scientific">Amanita muscaria (strain Koide BX008)</name>
    <dbReference type="NCBI Taxonomy" id="946122"/>
    <lineage>
        <taxon>Eukaryota</taxon>
        <taxon>Fungi</taxon>
        <taxon>Dikarya</taxon>
        <taxon>Basidiomycota</taxon>
        <taxon>Agaricomycotina</taxon>
        <taxon>Agaricomycetes</taxon>
        <taxon>Agaricomycetidae</taxon>
        <taxon>Agaricales</taxon>
        <taxon>Pluteineae</taxon>
        <taxon>Amanitaceae</taxon>
        <taxon>Amanita</taxon>
    </lineage>
</organism>
<dbReference type="Proteomes" id="UP000054549">
    <property type="component" value="Unassembled WGS sequence"/>
</dbReference>
<keyword evidence="2" id="KW-1133">Transmembrane helix</keyword>
<feature type="region of interest" description="Disordered" evidence="1">
    <location>
        <begin position="109"/>
        <end position="137"/>
    </location>
</feature>
<evidence type="ECO:0000313" key="3">
    <source>
        <dbReference type="EMBL" id="KIL70905.1"/>
    </source>
</evidence>
<dbReference type="AlphaFoldDB" id="A0A0C2T4Q8"/>
<name>A0A0C2T4Q8_AMAMK</name>
<dbReference type="InParanoid" id="A0A0C2T4Q8"/>
<feature type="transmembrane region" description="Helical" evidence="2">
    <location>
        <begin position="144"/>
        <end position="170"/>
    </location>
</feature>
<evidence type="ECO:0000313" key="4">
    <source>
        <dbReference type="Proteomes" id="UP000054549"/>
    </source>
</evidence>
<dbReference type="STRING" id="946122.A0A0C2T4Q8"/>
<reference evidence="3 4" key="1">
    <citation type="submission" date="2014-04" db="EMBL/GenBank/DDBJ databases">
        <title>Evolutionary Origins and Diversification of the Mycorrhizal Mutualists.</title>
        <authorList>
            <consortium name="DOE Joint Genome Institute"/>
            <consortium name="Mycorrhizal Genomics Consortium"/>
            <person name="Kohler A."/>
            <person name="Kuo A."/>
            <person name="Nagy L.G."/>
            <person name="Floudas D."/>
            <person name="Copeland A."/>
            <person name="Barry K.W."/>
            <person name="Cichocki N."/>
            <person name="Veneault-Fourrey C."/>
            <person name="LaButti K."/>
            <person name="Lindquist E.A."/>
            <person name="Lipzen A."/>
            <person name="Lundell T."/>
            <person name="Morin E."/>
            <person name="Murat C."/>
            <person name="Riley R."/>
            <person name="Ohm R."/>
            <person name="Sun H."/>
            <person name="Tunlid A."/>
            <person name="Henrissat B."/>
            <person name="Grigoriev I.V."/>
            <person name="Hibbett D.S."/>
            <person name="Martin F."/>
        </authorList>
    </citation>
    <scope>NUCLEOTIDE SEQUENCE [LARGE SCALE GENOMIC DNA]</scope>
    <source>
        <strain evidence="3 4">Koide BX008</strain>
    </source>
</reference>
<dbReference type="HOGENOM" id="CLU_033085_1_0_1"/>